<dbReference type="EMBL" id="JAPOHD010000005">
    <property type="protein sequence ID" value="MCY1719243.1"/>
    <property type="molecule type" value="Genomic_DNA"/>
</dbReference>
<dbReference type="AlphaFoldDB" id="A0A9X3FB14"/>
<feature type="domain" description="UVR" evidence="1">
    <location>
        <begin position="8"/>
        <end position="43"/>
    </location>
</feature>
<evidence type="ECO:0000259" key="1">
    <source>
        <dbReference type="PROSITE" id="PS50151"/>
    </source>
</evidence>
<dbReference type="InterPro" id="IPR001943">
    <property type="entry name" value="UVR_dom"/>
</dbReference>
<protein>
    <recommendedName>
        <fullName evidence="1">UVR domain-containing protein</fullName>
    </recommendedName>
</protein>
<organism evidence="2 3">
    <name type="scientific">Draconibacterium aestuarii</name>
    <dbReference type="NCBI Taxonomy" id="2998507"/>
    <lineage>
        <taxon>Bacteria</taxon>
        <taxon>Pseudomonadati</taxon>
        <taxon>Bacteroidota</taxon>
        <taxon>Bacteroidia</taxon>
        <taxon>Marinilabiliales</taxon>
        <taxon>Prolixibacteraceae</taxon>
        <taxon>Draconibacterium</taxon>
    </lineage>
</organism>
<dbReference type="RefSeq" id="WP_343331578.1">
    <property type="nucleotide sequence ID" value="NZ_JAPOHD010000005.1"/>
</dbReference>
<dbReference type="PROSITE" id="PS50151">
    <property type="entry name" value="UVR"/>
    <property type="match status" value="1"/>
</dbReference>
<comment type="caution">
    <text evidence="2">The sequence shown here is derived from an EMBL/GenBank/DDBJ whole genome shotgun (WGS) entry which is preliminary data.</text>
</comment>
<reference evidence="2" key="1">
    <citation type="submission" date="2022-11" db="EMBL/GenBank/DDBJ databases">
        <title>Marilongibacter aestuarii gen. nov., sp. nov., isolated from tidal flat sediment.</title>
        <authorList>
            <person name="Jiayan W."/>
        </authorList>
    </citation>
    <scope>NUCLEOTIDE SEQUENCE</scope>
    <source>
        <strain evidence="2">Z1-6</strain>
    </source>
</reference>
<evidence type="ECO:0000313" key="3">
    <source>
        <dbReference type="Proteomes" id="UP001145087"/>
    </source>
</evidence>
<evidence type="ECO:0000313" key="2">
    <source>
        <dbReference type="EMBL" id="MCY1719243.1"/>
    </source>
</evidence>
<name>A0A9X3FB14_9BACT</name>
<proteinExistence type="predicted"/>
<dbReference type="Proteomes" id="UP001145087">
    <property type="component" value="Unassembled WGS sequence"/>
</dbReference>
<keyword evidence="3" id="KW-1185">Reference proteome</keyword>
<sequence length="340" mass="41453">MFKKKRLKKQLKEVKEAKVEEVKNQNFEAATLYRDKELEILQRLENTKLLSKISTKIKRLFQIKQSDYLQGMYVQKNKRDLPIHLYGYPFSRELNFYLQTFLAEHPAFRHDWEENQVQKSVFIKQATEYYFINEILDEFTRWNPRKKCKYTLTRNQLDSLVQTNYFLKFFSSPMHERTGFTEKDKSSIKRIVVVKNENSEPIRYFEKIYYQFPYNIKLIRSDKSIVFHTPFMELKLHVFSVVGKPALPKDFCRLFLDLSDDKSSRIDVNIEVFIKWLYFFYPKYWKYIKTIKTLRRRFLQYFSSNSYFKTFNWGGIYVQSRIMENLIKTNNPNFQLNKSE</sequence>
<accession>A0A9X3FB14</accession>
<gene>
    <name evidence="2" type="ORF">OU798_02765</name>
</gene>